<dbReference type="GO" id="GO:0005524">
    <property type="term" value="F:ATP binding"/>
    <property type="evidence" value="ECO:0007669"/>
    <property type="project" value="UniProtKB-KW"/>
</dbReference>
<dbReference type="PANTHER" id="PTHR46116">
    <property type="entry name" value="(E3-INDEPENDENT) E2 UBIQUITIN-CONJUGATING ENZYME"/>
    <property type="match status" value="1"/>
</dbReference>
<reference evidence="13" key="1">
    <citation type="journal article" date="2020" name="Nature">
        <title>Giant virus diversity and host interactions through global metagenomics.</title>
        <authorList>
            <person name="Schulz F."/>
            <person name="Roux S."/>
            <person name="Paez-Espino D."/>
            <person name="Jungbluth S."/>
            <person name="Walsh D.A."/>
            <person name="Denef V.J."/>
            <person name="McMahon K.D."/>
            <person name="Konstantinidis K.T."/>
            <person name="Eloe-Fadrosh E.A."/>
            <person name="Kyrpides N.C."/>
            <person name="Woyke T."/>
        </authorList>
    </citation>
    <scope>NUCLEOTIDE SEQUENCE</scope>
    <source>
        <strain evidence="13">GVMAG-M-3300001348-25</strain>
    </source>
</reference>
<dbReference type="GO" id="GO:0005737">
    <property type="term" value="C:cytoplasm"/>
    <property type="evidence" value="ECO:0007669"/>
    <property type="project" value="UniProtKB-SubCell"/>
</dbReference>
<feature type="domain" description="UBC core" evidence="12">
    <location>
        <begin position="7"/>
        <end position="164"/>
    </location>
</feature>
<evidence type="ECO:0000256" key="6">
    <source>
        <dbReference type="ARBA" id="ARBA00022786"/>
    </source>
</evidence>
<dbReference type="EMBL" id="MN738854">
    <property type="protein sequence ID" value="QHT28282.1"/>
    <property type="molecule type" value="Genomic_DNA"/>
</dbReference>
<evidence type="ECO:0000256" key="7">
    <source>
        <dbReference type="ARBA" id="ARBA00022840"/>
    </source>
</evidence>
<evidence type="ECO:0000259" key="12">
    <source>
        <dbReference type="PROSITE" id="PS50127"/>
    </source>
</evidence>
<evidence type="ECO:0000256" key="2">
    <source>
        <dbReference type="ARBA" id="ARBA00022490"/>
    </source>
</evidence>
<dbReference type="SMART" id="SM00212">
    <property type="entry name" value="UBCc"/>
    <property type="match status" value="1"/>
</dbReference>
<evidence type="ECO:0000256" key="3">
    <source>
        <dbReference type="ARBA" id="ARBA00022679"/>
    </source>
</evidence>
<dbReference type="InterPro" id="IPR023313">
    <property type="entry name" value="UBQ-conjugating_AS"/>
</dbReference>
<dbReference type="PANTHER" id="PTHR46116:SF26">
    <property type="entry name" value="UBIQUITIN-CONJUGATING ENZYME E2 Z"/>
    <property type="match status" value="1"/>
</dbReference>
<dbReference type="InterPro" id="IPR000608">
    <property type="entry name" value="UBC"/>
</dbReference>
<dbReference type="GO" id="GO:0043066">
    <property type="term" value="P:negative regulation of apoptotic process"/>
    <property type="evidence" value="ECO:0007669"/>
    <property type="project" value="TreeGrafter"/>
</dbReference>
<dbReference type="Gene3D" id="3.10.110.10">
    <property type="entry name" value="Ubiquitin Conjugating Enzyme"/>
    <property type="match status" value="1"/>
</dbReference>
<protein>
    <recommendedName>
        <fullName evidence="8">Ubiquitin-conjugating enzyme E2 Z</fullName>
    </recommendedName>
    <alternativeName>
        <fullName evidence="9">E2 ubiquitin-conjugating enzyme Z</fullName>
    </alternativeName>
    <alternativeName>
        <fullName evidence="11">Ubiquitin carrier protein Z</fullName>
    </alternativeName>
    <alternativeName>
        <fullName evidence="10">Ubiquitin-protein ligase Z</fullName>
    </alternativeName>
</protein>
<evidence type="ECO:0000256" key="11">
    <source>
        <dbReference type="ARBA" id="ARBA00042401"/>
    </source>
</evidence>
<dbReference type="PROSITE" id="PS50127">
    <property type="entry name" value="UBC_2"/>
    <property type="match status" value="1"/>
</dbReference>
<evidence type="ECO:0000256" key="5">
    <source>
        <dbReference type="ARBA" id="ARBA00022741"/>
    </source>
</evidence>
<keyword evidence="3" id="KW-0808">Transferase</keyword>
<keyword evidence="2" id="KW-0963">Cytoplasm</keyword>
<sequence>MTTIPRSNALRLAKDVRGIMKNPLEDNGIYYKHDESNMLHGYACIIGPSDTPYQYGFYFFKLEFTHNYPSEPPKVTYYTQGDKIRFHPNLYRSGKVCVSILNTWRGEQWSSCQTISSILLTLTTLFHNKPLLNEPGITESHHDFEKYNEIITYKTMEHAILKMTDKEYFKNEYHMFASFADIVEDNLKKNSTEIKNIINELYDKHKTQSSKNIKTNIYSMNVFLDYKQLQTNAEKMLP</sequence>
<keyword evidence="6" id="KW-0833">Ubl conjugation pathway</keyword>
<evidence type="ECO:0000256" key="8">
    <source>
        <dbReference type="ARBA" id="ARBA00039894"/>
    </source>
</evidence>
<keyword evidence="4" id="KW-0053">Apoptosis</keyword>
<dbReference type="PROSITE" id="PS00183">
    <property type="entry name" value="UBC_1"/>
    <property type="match status" value="1"/>
</dbReference>
<organism evidence="13">
    <name type="scientific">viral metagenome</name>
    <dbReference type="NCBI Taxonomy" id="1070528"/>
    <lineage>
        <taxon>unclassified sequences</taxon>
        <taxon>metagenomes</taxon>
        <taxon>organismal metagenomes</taxon>
    </lineage>
</organism>
<accession>A0A6C0EHM1</accession>
<evidence type="ECO:0000256" key="4">
    <source>
        <dbReference type="ARBA" id="ARBA00022703"/>
    </source>
</evidence>
<evidence type="ECO:0000256" key="1">
    <source>
        <dbReference type="ARBA" id="ARBA00004496"/>
    </source>
</evidence>
<evidence type="ECO:0000256" key="9">
    <source>
        <dbReference type="ARBA" id="ARBA00041798"/>
    </source>
</evidence>
<dbReference type="AlphaFoldDB" id="A0A6C0EHM1"/>
<keyword evidence="7" id="KW-0067">ATP-binding</keyword>
<dbReference type="GO" id="GO:0006915">
    <property type="term" value="P:apoptotic process"/>
    <property type="evidence" value="ECO:0007669"/>
    <property type="project" value="UniProtKB-KW"/>
</dbReference>
<keyword evidence="5" id="KW-0547">Nucleotide-binding</keyword>
<evidence type="ECO:0000256" key="10">
    <source>
        <dbReference type="ARBA" id="ARBA00042316"/>
    </source>
</evidence>
<comment type="subcellular location">
    <subcellularLocation>
        <location evidence="1">Cytoplasm</location>
    </subcellularLocation>
</comment>
<dbReference type="GO" id="GO:0005634">
    <property type="term" value="C:nucleus"/>
    <property type="evidence" value="ECO:0007669"/>
    <property type="project" value="TreeGrafter"/>
</dbReference>
<name>A0A6C0EHM1_9ZZZZ</name>
<dbReference type="Pfam" id="PF00179">
    <property type="entry name" value="UQ_con"/>
    <property type="match status" value="1"/>
</dbReference>
<dbReference type="GO" id="GO:0016740">
    <property type="term" value="F:transferase activity"/>
    <property type="evidence" value="ECO:0007669"/>
    <property type="project" value="UniProtKB-KW"/>
</dbReference>
<proteinExistence type="predicted"/>
<evidence type="ECO:0000313" key="13">
    <source>
        <dbReference type="EMBL" id="QHT28282.1"/>
    </source>
</evidence>
<dbReference type="GO" id="GO:0004869">
    <property type="term" value="F:cysteine-type endopeptidase inhibitor activity"/>
    <property type="evidence" value="ECO:0007669"/>
    <property type="project" value="TreeGrafter"/>
</dbReference>
<dbReference type="SUPFAM" id="SSF54495">
    <property type="entry name" value="UBC-like"/>
    <property type="match status" value="1"/>
</dbReference>
<dbReference type="InterPro" id="IPR016135">
    <property type="entry name" value="UBQ-conjugating_enzyme/RWD"/>
</dbReference>